<gene>
    <name evidence="3" type="ORF">H9Q64_13970</name>
    <name evidence="2" type="ORF">P0E79_15660</name>
</gene>
<dbReference type="RefSeq" id="WP_002383286.1">
    <property type="nucleotide sequence ID" value="NZ_CABGRP010000003.1"/>
</dbReference>
<sequence length="671" mass="77596">MKWRISVLLIITGLLAVLSFSEIKEFGNDLKYPAESAVNITSYSQERDKTSVITELEKFAKEQDLVLFKPIYTNNHQSTFVFGHAPRWLSNSDGNYTQDKQLLSDTELTGMYYSSKPLNKTMQSKLTGKGFKYKAGDIGWWLAPLDFLFGNLRSYSVWTVFFIFALLLFAIKMFYLKKAMIQRSLGLLRKQMIKEMSSDILVLILSTLSIILIFCSYLGNITSVFVKTFILLNVVNMLLLIVISLISNSLFFLNVALFKPIQILKNKENKTFVQVVWLIGILLALFIFGLTINESLKVNRTLCNQIKTLDHWQAAADFVKIDWFEKNTEQKNVKGEVKWEDIIEESEENKQFVQFFSSDEWLYSKSSDLGTAEEMNIPELTNQLKETGIDTKIAQQIHYVNPAVVQKNRKEYPENQWPKEASKRITVYVPEKYQEQIEDIKKIIYYEWFQYTTIDIEDSDFNSIPNEQKTFLFNYHENNDVLAHQEAEGKIIVELDFSLFPSEDEVLNSLYPQVVFDGLFKQEKVLLALKSSGLNQSFSGMTNAAKAIFIKKETLMSQLRGTLIAISVLLIAQFFVIYQYVVTQVRSRGKQIVIRNLLGGNTIFEIFKCLFYLVVGIICISSSLLFYTKNWFIFASLNFLCLTEVSLMISWAFYLIKKKRVQIIKGDFEIL</sequence>
<evidence type="ECO:0000313" key="4">
    <source>
        <dbReference type="Proteomes" id="UP000516122"/>
    </source>
</evidence>
<evidence type="ECO:0000256" key="1">
    <source>
        <dbReference type="SAM" id="Phobius"/>
    </source>
</evidence>
<reference evidence="2" key="2">
    <citation type="journal article" date="2023" name="Pathogens">
        <title>Prevalence of Enterococcus spp. and the Whole-Genome Characteristics of Enterococcus faecium and Enterococcus faecalis Strains Isolated from Free-Living Birds in Poland.</title>
        <authorList>
            <person name="Kwit R."/>
            <person name="Zajac M."/>
            <person name="Smialowska-Weglinska A."/>
            <person name="Skarzynska M."/>
            <person name="Bomba A."/>
            <person name="Lalak A."/>
            <person name="Skrzypiec E."/>
            <person name="Wojdat D."/>
            <person name="Koza W."/>
            <person name="Mikos-Wojewoda E."/>
            <person name="Pasim P."/>
            <person name="Skora M."/>
            <person name="Polak M."/>
            <person name="Wiacek J."/>
            <person name="Wasyl D."/>
        </authorList>
    </citation>
    <scope>NUCLEOTIDE SEQUENCE</scope>
    <source>
        <strain evidence="2">691B_2</strain>
    </source>
</reference>
<evidence type="ECO:0000313" key="2">
    <source>
        <dbReference type="EMBL" id="MDN3193903.1"/>
    </source>
</evidence>
<dbReference type="EMBL" id="CP060804">
    <property type="protein sequence ID" value="QNP37551.1"/>
    <property type="molecule type" value="Genomic_DNA"/>
</dbReference>
<feature type="transmembrane region" description="Helical" evidence="1">
    <location>
        <begin position="272"/>
        <end position="292"/>
    </location>
</feature>
<dbReference type="AlphaFoldDB" id="A0A7H0FND5"/>
<keyword evidence="1" id="KW-1133">Transmembrane helix</keyword>
<feature type="transmembrane region" description="Helical" evidence="1">
    <location>
        <begin position="155"/>
        <end position="175"/>
    </location>
</feature>
<keyword evidence="1" id="KW-0812">Transmembrane</keyword>
<feature type="transmembrane region" description="Helical" evidence="1">
    <location>
        <begin position="561"/>
        <end position="582"/>
    </location>
</feature>
<feature type="transmembrane region" description="Helical" evidence="1">
    <location>
        <begin position="631"/>
        <end position="656"/>
    </location>
</feature>
<feature type="transmembrane region" description="Helical" evidence="1">
    <location>
        <begin position="225"/>
        <end position="251"/>
    </location>
</feature>
<dbReference type="EMBL" id="JAREWH010000053">
    <property type="protein sequence ID" value="MDN3193903.1"/>
    <property type="molecule type" value="Genomic_DNA"/>
</dbReference>
<reference evidence="3 4" key="1">
    <citation type="submission" date="2020-08" db="EMBL/GenBank/DDBJ databases">
        <title>Enterococcus faecalis SF28073 genome assembly.</title>
        <authorList>
            <person name="Duerkop B.A."/>
            <person name="Johnson C.N."/>
        </authorList>
    </citation>
    <scope>NUCLEOTIDE SEQUENCE [LARGE SCALE GENOMIC DNA]</scope>
    <source>
        <strain evidence="3 4">SF28073</strain>
    </source>
</reference>
<keyword evidence="1" id="KW-0472">Membrane</keyword>
<accession>A0A7H0FND5</accession>
<proteinExistence type="predicted"/>
<dbReference type="Proteomes" id="UP001173174">
    <property type="component" value="Unassembled WGS sequence"/>
</dbReference>
<feature type="transmembrane region" description="Helical" evidence="1">
    <location>
        <begin position="603"/>
        <end position="625"/>
    </location>
</feature>
<dbReference type="Proteomes" id="UP000516122">
    <property type="component" value="Chromosome"/>
</dbReference>
<organism evidence="3 4">
    <name type="scientific">Enterococcus faecalis</name>
    <name type="common">Streptococcus faecalis</name>
    <dbReference type="NCBI Taxonomy" id="1351"/>
    <lineage>
        <taxon>Bacteria</taxon>
        <taxon>Bacillati</taxon>
        <taxon>Bacillota</taxon>
        <taxon>Bacilli</taxon>
        <taxon>Lactobacillales</taxon>
        <taxon>Enterococcaceae</taxon>
        <taxon>Enterococcus</taxon>
    </lineage>
</organism>
<evidence type="ECO:0000313" key="3">
    <source>
        <dbReference type="EMBL" id="QNP37551.1"/>
    </source>
</evidence>
<protein>
    <submittedName>
        <fullName evidence="3">ABC transporter permease</fullName>
    </submittedName>
</protein>
<feature type="transmembrane region" description="Helical" evidence="1">
    <location>
        <begin position="196"/>
        <end position="219"/>
    </location>
</feature>
<reference evidence="2" key="3">
    <citation type="submission" date="2023-03" db="EMBL/GenBank/DDBJ databases">
        <authorList>
            <person name="Zajac M."/>
            <person name="Kwit R."/>
            <person name="Wasyl D."/>
        </authorList>
    </citation>
    <scope>NUCLEOTIDE SEQUENCE</scope>
    <source>
        <strain evidence="2">691B_2</strain>
    </source>
</reference>
<name>A0A7H0FND5_ENTFL</name>